<feature type="domain" description="Transposase IS4-like" evidence="1">
    <location>
        <begin position="99"/>
        <end position="328"/>
    </location>
</feature>
<dbReference type="Pfam" id="PF13808">
    <property type="entry name" value="DDE_Tnp_1_assoc"/>
    <property type="match status" value="1"/>
</dbReference>
<dbReference type="InterPro" id="IPR051698">
    <property type="entry name" value="Transposase_11-like"/>
</dbReference>
<organism evidence="3 4">
    <name type="scientific">Crenobacter oryzisoli</name>
    <dbReference type="NCBI Taxonomy" id="3056844"/>
    <lineage>
        <taxon>Bacteria</taxon>
        <taxon>Pseudomonadati</taxon>
        <taxon>Pseudomonadota</taxon>
        <taxon>Betaproteobacteria</taxon>
        <taxon>Neisseriales</taxon>
        <taxon>Neisseriaceae</taxon>
        <taxon>Crenobacter</taxon>
    </lineage>
</organism>
<evidence type="ECO:0000313" key="4">
    <source>
        <dbReference type="Proteomes" id="UP001168540"/>
    </source>
</evidence>
<dbReference type="Proteomes" id="UP001168540">
    <property type="component" value="Unassembled WGS sequence"/>
</dbReference>
<feature type="domain" description="H repeat-associated protein N-terminal" evidence="2">
    <location>
        <begin position="2"/>
        <end position="89"/>
    </location>
</feature>
<dbReference type="EMBL" id="JAUEDK010000034">
    <property type="protein sequence ID" value="MDN0076472.1"/>
    <property type="molecule type" value="Genomic_DNA"/>
</dbReference>
<reference evidence="3" key="1">
    <citation type="submission" date="2023-06" db="EMBL/GenBank/DDBJ databases">
        <authorList>
            <person name="Zhang S."/>
        </authorList>
    </citation>
    <scope>NUCLEOTIDE SEQUENCE</scope>
    <source>
        <strain evidence="3">SG2303</strain>
    </source>
</reference>
<keyword evidence="4" id="KW-1185">Reference proteome</keyword>
<name>A0ABT7XRQ3_9NEIS</name>
<dbReference type="PANTHER" id="PTHR30298:SF0">
    <property type="entry name" value="PROTEIN YBFL-RELATED"/>
    <property type="match status" value="1"/>
</dbReference>
<accession>A0ABT7XRQ3</accession>
<dbReference type="Pfam" id="PF01609">
    <property type="entry name" value="DDE_Tnp_1"/>
    <property type="match status" value="1"/>
</dbReference>
<sequence length="365" mass="40796">MQALEQIEDPRNPSNGTLHDLREILVIAICAVLSDVDTFEDIVAWARYKQDWLRRFLKLKNGIPSEDTFLRLFRLIDPRQFEAAFRAWTAGILPALHGDTIAIDGKTLRGSGSGKEQAIHMVSAFATRLGLVLGQEKVDNKSNEITAIPTLLESLYLQGLLVSLDAMGCQRDIAAQIRQQGGDYLLSVKGNQPSLLQAVEAAVIECGDKREPHQTVDTSHGRQVVQLARVIPAAGWVDTEAWPGCRTVGVIDSRRQVGDKPTQWERRYYICSRELNAKELAQVVRAHWGIENQLHWVMDVGFGEDACTVRKDHAPQNLSLLRKIVLNLVRPVPMGRNGKMSMRLKRKAAAWDDDTRARLLGLTAL</sequence>
<gene>
    <name evidence="3" type="ORF">QU481_16505</name>
</gene>
<proteinExistence type="predicted"/>
<evidence type="ECO:0000259" key="1">
    <source>
        <dbReference type="Pfam" id="PF01609"/>
    </source>
</evidence>
<dbReference type="RefSeq" id="WP_289831127.1">
    <property type="nucleotide sequence ID" value="NZ_JAUEDK010000034.1"/>
</dbReference>
<comment type="caution">
    <text evidence="3">The sequence shown here is derived from an EMBL/GenBank/DDBJ whole genome shotgun (WGS) entry which is preliminary data.</text>
</comment>
<protein>
    <submittedName>
        <fullName evidence="3">ISAs1 family transposase</fullName>
    </submittedName>
</protein>
<evidence type="ECO:0000313" key="3">
    <source>
        <dbReference type="EMBL" id="MDN0076472.1"/>
    </source>
</evidence>
<dbReference type="InterPro" id="IPR032806">
    <property type="entry name" value="YbfD_N"/>
</dbReference>
<evidence type="ECO:0000259" key="2">
    <source>
        <dbReference type="Pfam" id="PF13808"/>
    </source>
</evidence>
<dbReference type="PANTHER" id="PTHR30298">
    <property type="entry name" value="H REPEAT-ASSOCIATED PREDICTED TRANSPOSASE"/>
    <property type="match status" value="1"/>
</dbReference>
<dbReference type="InterPro" id="IPR047647">
    <property type="entry name" value="ISAs1_transpos"/>
</dbReference>
<dbReference type="InterPro" id="IPR002559">
    <property type="entry name" value="Transposase_11"/>
</dbReference>
<dbReference type="NCBIfam" id="NF033564">
    <property type="entry name" value="transpos_ISAs1"/>
    <property type="match status" value="1"/>
</dbReference>